<accession>F5XZW3</accession>
<dbReference type="KEGG" id="rta:Rta_22275"/>
<dbReference type="GO" id="GO:0006355">
    <property type="term" value="P:regulation of DNA-templated transcription"/>
    <property type="evidence" value="ECO:0007669"/>
    <property type="project" value="InterPro"/>
</dbReference>
<dbReference type="RefSeq" id="WP_013901556.1">
    <property type="nucleotide sequence ID" value="NC_015677.1"/>
</dbReference>
<dbReference type="InterPro" id="IPR008651">
    <property type="entry name" value="Uncharacterised_HicB"/>
</dbReference>
<gene>
    <name evidence="1" type="ordered locus">Rta_22275</name>
</gene>
<dbReference type="HOGENOM" id="CLU_1348007_0_0_4"/>
<organism evidence="1 2">
    <name type="scientific">Ramlibacter tataouinensis (strain ATCC BAA-407 / DSM 14655 / LMG 21543 / TTB310)</name>
    <dbReference type="NCBI Taxonomy" id="365046"/>
    <lineage>
        <taxon>Bacteria</taxon>
        <taxon>Pseudomonadati</taxon>
        <taxon>Pseudomonadota</taxon>
        <taxon>Betaproteobacteria</taxon>
        <taxon>Burkholderiales</taxon>
        <taxon>Comamonadaceae</taxon>
        <taxon>Ramlibacter</taxon>
    </lineage>
</organism>
<sequence length="203" mass="22050">MKMTRNIGSKSAQRGLPSTYVRRLTVDPDGGYVATVHELPGCIGSGKTGDEALSSLEGAATSWIQAHLAAGQKLPDPANYDECSGKIALRISRRLHMQAAERADLEGTSLNQLIATALARYLSTADARDEIRRALESRLSDARLSIYNDNRTYVALTPSTQRVESTEIIDSLPARSKPLMMTLGAAEAMNYTNVRAGERTLVR</sequence>
<dbReference type="Proteomes" id="UP000008385">
    <property type="component" value="Chromosome"/>
</dbReference>
<dbReference type="SUPFAM" id="SSF143100">
    <property type="entry name" value="TTHA1013/TTHA0281-like"/>
    <property type="match status" value="1"/>
</dbReference>
<dbReference type="Gene3D" id="3.30.160.250">
    <property type="match status" value="1"/>
</dbReference>
<dbReference type="InterPro" id="IPR035069">
    <property type="entry name" value="TTHA1013/TTHA0281-like"/>
</dbReference>
<dbReference type="OrthoDB" id="5419659at2"/>
<keyword evidence="2" id="KW-1185">Reference proteome</keyword>
<dbReference type="SUPFAM" id="SSF47598">
    <property type="entry name" value="Ribbon-helix-helix"/>
    <property type="match status" value="1"/>
</dbReference>
<dbReference type="eggNOG" id="COG4226">
    <property type="taxonomic scope" value="Bacteria"/>
</dbReference>
<dbReference type="EMBL" id="CP000245">
    <property type="protein sequence ID" value="AEG93324.1"/>
    <property type="molecule type" value="Genomic_DNA"/>
</dbReference>
<evidence type="ECO:0000313" key="1">
    <source>
        <dbReference type="EMBL" id="AEG93324.1"/>
    </source>
</evidence>
<evidence type="ECO:0008006" key="3">
    <source>
        <dbReference type="Google" id="ProtNLM"/>
    </source>
</evidence>
<dbReference type="InterPro" id="IPR010985">
    <property type="entry name" value="Ribbon_hlx_hlx"/>
</dbReference>
<reference evidence="1 2" key="2">
    <citation type="journal article" date="2011" name="PLoS ONE">
        <title>The Cyst-Dividing Bacterium Ramlibacter tataouinensis TTB310 Genome Reveals a Well-Stocked Toolbox for Adaptation to a Desert Environment.</title>
        <authorList>
            <person name="De Luca G."/>
            <person name="Barakat M."/>
            <person name="Ortet P."/>
            <person name="Fochesato S."/>
            <person name="Jourlin-Castelli C."/>
            <person name="Ansaldi M."/>
            <person name="Py B."/>
            <person name="Fichant G."/>
            <person name="Coutinho P.M."/>
            <person name="Voulhoux R."/>
            <person name="Bastien O."/>
            <person name="Marechal E."/>
            <person name="Henrissat B."/>
            <person name="Quentin Y."/>
            <person name="Noirot P."/>
            <person name="Filloux A."/>
            <person name="Mejean V."/>
            <person name="Dubow M.S."/>
            <person name="Barras F."/>
            <person name="Barbe V."/>
            <person name="Weissenbach J."/>
            <person name="Mihalcescu I."/>
            <person name="Vermeglio A."/>
            <person name="Achouak W."/>
            <person name="Heulin T."/>
        </authorList>
    </citation>
    <scope>NUCLEOTIDE SEQUENCE [LARGE SCALE GENOMIC DNA]</scope>
    <source>
        <strain evidence="2">ATCC BAA-407 / DSM 14655 / LMG 21543 / TTB310</strain>
    </source>
</reference>
<evidence type="ECO:0000313" key="2">
    <source>
        <dbReference type="Proteomes" id="UP000008385"/>
    </source>
</evidence>
<name>F5XZW3_RAMTT</name>
<reference evidence="2" key="1">
    <citation type="submission" date="2006-01" db="EMBL/GenBank/DDBJ databases">
        <title>Genome of the cyst-dividing bacterium Ramlibacter tataouinensis.</title>
        <authorList>
            <person name="Barakat M."/>
            <person name="Ortet P."/>
            <person name="De Luca G."/>
            <person name="Jourlin-Castelli C."/>
            <person name="Ansaldi M."/>
            <person name="Py B."/>
            <person name="Fichant G."/>
            <person name="Coutinho P."/>
            <person name="Voulhoux R."/>
            <person name="Bastien O."/>
            <person name="Roy S."/>
            <person name="Marechal E."/>
            <person name="Henrissat B."/>
            <person name="Quentin Y."/>
            <person name="Noirot P."/>
            <person name="Filloux A."/>
            <person name="Mejean V."/>
            <person name="DuBow M."/>
            <person name="Barras F."/>
            <person name="Heulin T."/>
        </authorList>
    </citation>
    <scope>NUCLEOTIDE SEQUENCE [LARGE SCALE GENOMIC DNA]</scope>
    <source>
        <strain evidence="2">ATCC BAA-407 / DSM 14655 / LMG 21543 / TTB310</strain>
    </source>
</reference>
<protein>
    <recommendedName>
        <fullName evidence="3">HicB-like antitoxin of toxin-antitoxin system domain-containing protein</fullName>
    </recommendedName>
</protein>
<proteinExistence type="predicted"/>
<dbReference type="AlphaFoldDB" id="F5XZW3"/>
<dbReference type="Pfam" id="PF05534">
    <property type="entry name" value="HicB"/>
    <property type="match status" value="1"/>
</dbReference>
<dbReference type="eggNOG" id="COG1598">
    <property type="taxonomic scope" value="Bacteria"/>
</dbReference>